<dbReference type="EMBL" id="SOFL01000044">
    <property type="protein sequence ID" value="TFB99568.1"/>
    <property type="molecule type" value="Genomic_DNA"/>
</dbReference>
<keyword evidence="5" id="KW-0224">Dipeptidase</keyword>
<gene>
    <name evidence="5" type="primary">pepE</name>
    <name evidence="5" type="ORF">E3O42_13530</name>
</gene>
<dbReference type="Gene3D" id="3.40.50.880">
    <property type="match status" value="1"/>
</dbReference>
<dbReference type="Pfam" id="PF03575">
    <property type="entry name" value="Peptidase_S51"/>
    <property type="match status" value="1"/>
</dbReference>
<dbReference type="GO" id="GO:0006508">
    <property type="term" value="P:proteolysis"/>
    <property type="evidence" value="ECO:0007669"/>
    <property type="project" value="UniProtKB-KW"/>
</dbReference>
<dbReference type="PANTHER" id="PTHR20842">
    <property type="entry name" value="PROTEASE S51 ALPHA-ASPARTYL DIPEPTIDASE"/>
    <property type="match status" value="1"/>
</dbReference>
<evidence type="ECO:0000256" key="1">
    <source>
        <dbReference type="ARBA" id="ARBA00006534"/>
    </source>
</evidence>
<dbReference type="EC" id="3.4.13.21" evidence="5"/>
<keyword evidence="4" id="KW-0720">Serine protease</keyword>
<proteinExistence type="inferred from homology"/>
<evidence type="ECO:0000256" key="4">
    <source>
        <dbReference type="ARBA" id="ARBA00022825"/>
    </source>
</evidence>
<dbReference type="SUPFAM" id="SSF52317">
    <property type="entry name" value="Class I glutamine amidotransferase-like"/>
    <property type="match status" value="1"/>
</dbReference>
<keyword evidence="6" id="KW-1185">Reference proteome</keyword>
<dbReference type="NCBIfam" id="NF003642">
    <property type="entry name" value="PRK05282.1"/>
    <property type="match status" value="1"/>
</dbReference>
<comment type="caution">
    <text evidence="5">The sequence shown here is derived from an EMBL/GenBank/DDBJ whole genome shotgun (WGS) entry which is preliminary data.</text>
</comment>
<dbReference type="OrthoDB" id="3373764at2"/>
<dbReference type="GO" id="GO:0016805">
    <property type="term" value="F:dipeptidase activity"/>
    <property type="evidence" value="ECO:0007669"/>
    <property type="project" value="UniProtKB-KW"/>
</dbReference>
<evidence type="ECO:0000256" key="3">
    <source>
        <dbReference type="ARBA" id="ARBA00022801"/>
    </source>
</evidence>
<name>A0A4V3IC79_9MICO</name>
<dbReference type="PANTHER" id="PTHR20842:SF0">
    <property type="entry name" value="ALPHA-ASPARTYL DIPEPTIDASE"/>
    <property type="match status" value="1"/>
</dbReference>
<reference evidence="5 6" key="1">
    <citation type="submission" date="2019-03" db="EMBL/GenBank/DDBJ databases">
        <title>Genomics of glacier-inhabiting Cryobacterium strains.</title>
        <authorList>
            <person name="Liu Q."/>
            <person name="Xin Y.-H."/>
        </authorList>
    </citation>
    <scope>NUCLEOTIDE SEQUENCE [LARGE SCALE GENOMIC DNA]</scope>
    <source>
        <strain evidence="5 6">RHLS22-1</strain>
    </source>
</reference>
<dbReference type="InterPro" id="IPR029062">
    <property type="entry name" value="Class_I_gatase-like"/>
</dbReference>
<protein>
    <submittedName>
        <fullName evidence="5">Dipeptidase PepE</fullName>
        <ecNumber evidence="5">3.4.13.21</ecNumber>
    </submittedName>
</protein>
<evidence type="ECO:0000313" key="5">
    <source>
        <dbReference type="EMBL" id="TFB99568.1"/>
    </source>
</evidence>
<keyword evidence="2" id="KW-0645">Protease</keyword>
<evidence type="ECO:0000256" key="2">
    <source>
        <dbReference type="ARBA" id="ARBA00022670"/>
    </source>
</evidence>
<sequence length="255" mass="26623">MQLLLLANCTSPGQGYLEHALPEVLAFLHGVTVVTFVPFAGGDLDAYTASVRAALEPHGIAARGLHEAADPVAAVASAQALFVGGGNTFRLLAALQRLGLIPVIRARVQNGLPYLGSSAGATITAPSIRTTNDMPIVQPESFDALGLVPFQINPHYLDTDPAGVHTGDSRESRLTEFLDENDVPVLGLREGTHLSVTSTLACALAVVGGGSADPLPAEPGILFERGRAPRNVAGDVSSLLVRRPRYDRPLAKAVS</sequence>
<evidence type="ECO:0000313" key="6">
    <source>
        <dbReference type="Proteomes" id="UP000297907"/>
    </source>
</evidence>
<dbReference type="AlphaFoldDB" id="A0A4V3IC79"/>
<dbReference type="Proteomes" id="UP000297907">
    <property type="component" value="Unassembled WGS sequence"/>
</dbReference>
<organism evidence="5 6">
    <name type="scientific">Cryobacterium adonitolivorans</name>
    <dbReference type="NCBI Taxonomy" id="1259189"/>
    <lineage>
        <taxon>Bacteria</taxon>
        <taxon>Bacillati</taxon>
        <taxon>Actinomycetota</taxon>
        <taxon>Actinomycetes</taxon>
        <taxon>Micrococcales</taxon>
        <taxon>Microbacteriaceae</taxon>
        <taxon>Cryobacterium</taxon>
    </lineage>
</organism>
<dbReference type="GO" id="GO:0008236">
    <property type="term" value="F:serine-type peptidase activity"/>
    <property type="evidence" value="ECO:0007669"/>
    <property type="project" value="UniProtKB-KW"/>
</dbReference>
<comment type="similarity">
    <text evidence="1">Belongs to the peptidase S51 family.</text>
</comment>
<dbReference type="InterPro" id="IPR005320">
    <property type="entry name" value="Peptidase_S51"/>
</dbReference>
<dbReference type="RefSeq" id="WP_134454445.1">
    <property type="nucleotide sequence ID" value="NZ_SOFL01000044.1"/>
</dbReference>
<dbReference type="CDD" id="cd03146">
    <property type="entry name" value="GAT1_Peptidase_E"/>
    <property type="match status" value="1"/>
</dbReference>
<accession>A0A4V3IC79</accession>
<keyword evidence="3 5" id="KW-0378">Hydrolase</keyword>